<dbReference type="InterPro" id="IPR013783">
    <property type="entry name" value="Ig-like_fold"/>
</dbReference>
<dbReference type="Proteomes" id="UP000177594">
    <property type="component" value="Unassembled WGS sequence"/>
</dbReference>
<dbReference type="InterPro" id="IPR033764">
    <property type="entry name" value="Sdr_B"/>
</dbReference>
<proteinExistence type="predicted"/>
<dbReference type="PROSITE" id="PS50853">
    <property type="entry name" value="FN3"/>
    <property type="match status" value="2"/>
</dbReference>
<dbReference type="AlphaFoldDB" id="A0A1F8EE43"/>
<evidence type="ECO:0000259" key="4">
    <source>
        <dbReference type="PROSITE" id="PS50853"/>
    </source>
</evidence>
<comment type="caution">
    <text evidence="5">The sequence shown here is derived from an EMBL/GenBank/DDBJ whole genome shotgun (WGS) entry which is preliminary data.</text>
</comment>
<evidence type="ECO:0000256" key="3">
    <source>
        <dbReference type="ARBA" id="ARBA00022729"/>
    </source>
</evidence>
<comment type="subcellular location">
    <subcellularLocation>
        <location evidence="1">Secreted</location>
    </subcellularLocation>
</comment>
<reference evidence="5 6" key="1">
    <citation type="journal article" date="2016" name="Nat. Commun.">
        <title>Thousands of microbial genomes shed light on interconnected biogeochemical processes in an aquifer system.</title>
        <authorList>
            <person name="Anantharaman K."/>
            <person name="Brown C.T."/>
            <person name="Hug L.A."/>
            <person name="Sharon I."/>
            <person name="Castelle C.J."/>
            <person name="Probst A.J."/>
            <person name="Thomas B.C."/>
            <person name="Singh A."/>
            <person name="Wilkins M.J."/>
            <person name="Karaoz U."/>
            <person name="Brodie E.L."/>
            <person name="Williams K.H."/>
            <person name="Hubbard S.S."/>
            <person name="Banfield J.F."/>
        </authorList>
    </citation>
    <scope>NUCLEOTIDE SEQUENCE [LARGE SCALE GENOMIC DNA]</scope>
</reference>
<dbReference type="SMART" id="SM00060">
    <property type="entry name" value="FN3"/>
    <property type="match status" value="3"/>
</dbReference>
<feature type="domain" description="Fibronectin type-III" evidence="4">
    <location>
        <begin position="386"/>
        <end position="476"/>
    </location>
</feature>
<keyword evidence="2" id="KW-0964">Secreted</keyword>
<dbReference type="SUPFAM" id="SSF49265">
    <property type="entry name" value="Fibronectin type III"/>
    <property type="match status" value="2"/>
</dbReference>
<dbReference type="InterPro" id="IPR036116">
    <property type="entry name" value="FN3_sf"/>
</dbReference>
<feature type="domain" description="Fibronectin type-III" evidence="4">
    <location>
        <begin position="271"/>
        <end position="364"/>
    </location>
</feature>
<dbReference type="EMBL" id="MGIZ01000040">
    <property type="protein sequence ID" value="OGM98378.1"/>
    <property type="molecule type" value="Genomic_DNA"/>
</dbReference>
<protein>
    <recommendedName>
        <fullName evidence="4">Fibronectin type-III domain-containing protein</fullName>
    </recommendedName>
</protein>
<dbReference type="GO" id="GO:0005576">
    <property type="term" value="C:extracellular region"/>
    <property type="evidence" value="ECO:0007669"/>
    <property type="project" value="UniProtKB-SubCell"/>
</dbReference>
<evidence type="ECO:0000256" key="2">
    <source>
        <dbReference type="ARBA" id="ARBA00022525"/>
    </source>
</evidence>
<gene>
    <name evidence="5" type="ORF">A2817_03225</name>
</gene>
<dbReference type="Pfam" id="PF17210">
    <property type="entry name" value="SdrD_B"/>
    <property type="match status" value="1"/>
</dbReference>
<dbReference type="SUPFAM" id="SSF117074">
    <property type="entry name" value="Hypothetical protein PA1324"/>
    <property type="match status" value="1"/>
</dbReference>
<dbReference type="CDD" id="cd00063">
    <property type="entry name" value="FN3"/>
    <property type="match status" value="2"/>
</dbReference>
<sequence length="567" mass="62138">MHKNIKLIIYFAVISFSFLFYNSIARAEQVIFQCPNIVTGPTTTYGATATITGTCTIPTDIKATKWVLSYDLDDGGDIYINNQLVFSLPDTFGTEQGISPISLPLPSSGSTISIKINAKNAWIGPEPDHYAQYVYGRATIQMIGTLASPQSFTISGYVFTDSNGNSVKDGGEPIWPGRTVELYTGPYLPPPNEPGVIVYVRSTTTDSNGHYSFSGLTGGDNWRVRHIVPSGYTRTTDDSLPIYTPLISDKTHNFGFIQLTQTPPPDITPPKISNVRIVSITQAGATVTWDTDESSDSQVEYCLTGSRCGTNTSLNANKVTSHSVNLSGLTPDTYYYIWAKSRDISGNLGILGYYLFRTLTIAPPVTPTPTPRLPTPTPIPPVSPPVISDVQMKDITYYSVTVSWDTDRPTTGAIIACTNTFYCSGAYAVDSSLTTSHSLTIDRLRPDRQYYVWIISRDVNRIRGSYTTSNFRTQPGLIISNLNANSTSSSIIVNWNTNIPASSLLIVCRFLIWCYGASIVSDLANVLSHSLSVTDLNPSTTYYFYVVSREQPLGYRVYSNSSVTTLP</sequence>
<dbReference type="InterPro" id="IPR003961">
    <property type="entry name" value="FN3_dom"/>
</dbReference>
<evidence type="ECO:0000313" key="6">
    <source>
        <dbReference type="Proteomes" id="UP000177594"/>
    </source>
</evidence>
<name>A0A1F8EE43_9BACT</name>
<evidence type="ECO:0000313" key="5">
    <source>
        <dbReference type="EMBL" id="OGM98378.1"/>
    </source>
</evidence>
<accession>A0A1F8EE43</accession>
<evidence type="ECO:0000256" key="1">
    <source>
        <dbReference type="ARBA" id="ARBA00004613"/>
    </source>
</evidence>
<organism evidence="5 6">
    <name type="scientific">Candidatus Yanofskybacteria bacterium RIFCSPHIGHO2_01_FULL_39_8b</name>
    <dbReference type="NCBI Taxonomy" id="1802659"/>
    <lineage>
        <taxon>Bacteria</taxon>
        <taxon>Candidatus Yanofskyibacteriota</taxon>
    </lineage>
</organism>
<keyword evidence="3" id="KW-0732">Signal</keyword>
<dbReference type="Gene3D" id="2.60.40.10">
    <property type="entry name" value="Immunoglobulins"/>
    <property type="match status" value="4"/>
</dbReference>